<name>A0AA35TGA1_GEOBA</name>
<dbReference type="NCBIfam" id="NF003952">
    <property type="entry name" value="PRK05450.1-5"/>
    <property type="match status" value="1"/>
</dbReference>
<keyword evidence="2 3" id="KW-0548">Nucleotidyltransferase</keyword>
<dbReference type="InterPro" id="IPR029044">
    <property type="entry name" value="Nucleotide-diphossugar_trans"/>
</dbReference>
<dbReference type="GO" id="GO:0005829">
    <property type="term" value="C:cytosol"/>
    <property type="evidence" value="ECO:0007669"/>
    <property type="project" value="TreeGrafter"/>
</dbReference>
<keyword evidence="1" id="KW-0808">Transferase</keyword>
<dbReference type="NCBIfam" id="NF003950">
    <property type="entry name" value="PRK05450.1-3"/>
    <property type="match status" value="1"/>
</dbReference>
<evidence type="ECO:0000313" key="4">
    <source>
        <dbReference type="Proteomes" id="UP001174909"/>
    </source>
</evidence>
<accession>A0AA35TGA1</accession>
<reference evidence="3" key="1">
    <citation type="submission" date="2023-03" db="EMBL/GenBank/DDBJ databases">
        <authorList>
            <person name="Steffen K."/>
            <person name="Cardenas P."/>
        </authorList>
    </citation>
    <scope>NUCLEOTIDE SEQUENCE</scope>
</reference>
<organism evidence="3 4">
    <name type="scientific">Geodia barretti</name>
    <name type="common">Barrett's horny sponge</name>
    <dbReference type="NCBI Taxonomy" id="519541"/>
    <lineage>
        <taxon>Eukaryota</taxon>
        <taxon>Metazoa</taxon>
        <taxon>Porifera</taxon>
        <taxon>Demospongiae</taxon>
        <taxon>Heteroscleromorpha</taxon>
        <taxon>Tetractinellida</taxon>
        <taxon>Astrophorina</taxon>
        <taxon>Geodiidae</taxon>
        <taxon>Geodia</taxon>
    </lineage>
</organism>
<comment type="caution">
    <text evidence="3">The sequence shown here is derived from an EMBL/GenBank/DDBJ whole genome shotgun (WGS) entry which is preliminary data.</text>
</comment>
<dbReference type="GO" id="GO:0008690">
    <property type="term" value="F:3-deoxy-manno-octulosonate cytidylyltransferase activity"/>
    <property type="evidence" value="ECO:0007669"/>
    <property type="project" value="InterPro"/>
</dbReference>
<proteinExistence type="predicted"/>
<evidence type="ECO:0000256" key="1">
    <source>
        <dbReference type="ARBA" id="ARBA00022679"/>
    </source>
</evidence>
<dbReference type="Gene3D" id="3.90.550.10">
    <property type="entry name" value="Spore Coat Polysaccharide Biosynthesis Protein SpsA, Chain A"/>
    <property type="match status" value="1"/>
</dbReference>
<evidence type="ECO:0000313" key="3">
    <source>
        <dbReference type="EMBL" id="CAI8047780.1"/>
    </source>
</evidence>
<dbReference type="InterPro" id="IPR003329">
    <property type="entry name" value="Cytidylyl_trans"/>
</dbReference>
<dbReference type="PANTHER" id="PTHR42866">
    <property type="entry name" value="3-DEOXY-MANNO-OCTULOSONATE CYTIDYLYLTRANSFERASE"/>
    <property type="match status" value="1"/>
</dbReference>
<dbReference type="SUPFAM" id="SSF53448">
    <property type="entry name" value="Nucleotide-diphospho-sugar transferases"/>
    <property type="match status" value="1"/>
</dbReference>
<dbReference type="AlphaFoldDB" id="A0AA35TGA1"/>
<dbReference type="InterPro" id="IPR004528">
    <property type="entry name" value="KdsB"/>
</dbReference>
<dbReference type="Pfam" id="PF02348">
    <property type="entry name" value="CTP_transf_3"/>
    <property type="match status" value="1"/>
</dbReference>
<dbReference type="CDD" id="cd02517">
    <property type="entry name" value="CMP-KDO-Synthetase"/>
    <property type="match status" value="1"/>
</dbReference>
<keyword evidence="4" id="KW-1185">Reference proteome</keyword>
<dbReference type="EMBL" id="CASHTH010003677">
    <property type="protein sequence ID" value="CAI8047780.1"/>
    <property type="molecule type" value="Genomic_DNA"/>
</dbReference>
<evidence type="ECO:0000256" key="2">
    <source>
        <dbReference type="ARBA" id="ARBA00022695"/>
    </source>
</evidence>
<dbReference type="PANTHER" id="PTHR42866:SF2">
    <property type="entry name" value="3-DEOXY-MANNO-OCTULOSONATE CYTIDYLYLTRANSFERASE, MITOCHONDRIAL"/>
    <property type="match status" value="1"/>
</dbReference>
<gene>
    <name evidence="3" type="ORF">GBAR_LOCUS26440</name>
</gene>
<sequence length="271" mass="29782">MRAILIIPARYGSTRLPGKPLTRIAGQTMLSRVCNIARAAARDNGDIDVVVATDDARIGAHCEEIGAPWVMTPTSCPSGTDRALAALRELPLAYDVVINLQGDAPLTPPDFIAAMLRAFETDPSIEVVTPAVRLSWPELDRLRTQKRETPFSGTCVIVDPHGNARWFSKQIIPAMRNEEALRRQGALSPVLRHVGLYGYSRQMLETYVTLPAGYYEQLEGLEQLRVLEHGYGIRVVQVDYRGRAAMSGVDSPEDVARAEALIARHGELLAD</sequence>
<protein>
    <submittedName>
        <fullName evidence="3">3-deoxy-manno-octulosonate cytidylyltransferase</fullName>
    </submittedName>
</protein>
<dbReference type="Proteomes" id="UP001174909">
    <property type="component" value="Unassembled WGS sequence"/>
</dbReference>